<comment type="caution">
    <text evidence="2">The sequence shown here is derived from an EMBL/GenBank/DDBJ whole genome shotgun (WGS) entry which is preliminary data.</text>
</comment>
<proteinExistence type="predicted"/>
<name>A0AAV3P1V7_LITER</name>
<keyword evidence="3" id="KW-1185">Reference proteome</keyword>
<feature type="region of interest" description="Disordered" evidence="1">
    <location>
        <begin position="116"/>
        <end position="139"/>
    </location>
</feature>
<dbReference type="AlphaFoldDB" id="A0AAV3P1V7"/>
<dbReference type="EMBL" id="BAABME010000734">
    <property type="protein sequence ID" value="GAA0145097.1"/>
    <property type="molecule type" value="Genomic_DNA"/>
</dbReference>
<dbReference type="PANTHER" id="PTHR33052">
    <property type="entry name" value="DUF4228 DOMAIN PROTEIN-RELATED"/>
    <property type="match status" value="1"/>
</dbReference>
<dbReference type="Proteomes" id="UP001454036">
    <property type="component" value="Unassembled WGS sequence"/>
</dbReference>
<reference evidence="2 3" key="1">
    <citation type="submission" date="2024-01" db="EMBL/GenBank/DDBJ databases">
        <title>The complete chloroplast genome sequence of Lithospermum erythrorhizon: insights into the phylogenetic relationship among Boraginaceae species and the maternal lineages of purple gromwells.</title>
        <authorList>
            <person name="Okada T."/>
            <person name="Watanabe K."/>
        </authorList>
    </citation>
    <scope>NUCLEOTIDE SEQUENCE [LARGE SCALE GENOMIC DNA]</scope>
</reference>
<feature type="compositionally biased region" description="Acidic residues" evidence="1">
    <location>
        <begin position="125"/>
        <end position="134"/>
    </location>
</feature>
<dbReference type="InterPro" id="IPR025322">
    <property type="entry name" value="PADRE_dom"/>
</dbReference>
<protein>
    <submittedName>
        <fullName evidence="2">Uncharacterized protein</fullName>
    </submittedName>
</protein>
<dbReference type="Pfam" id="PF14009">
    <property type="entry name" value="PADRE"/>
    <property type="match status" value="1"/>
</dbReference>
<accession>A0AAV3P1V7</accession>
<organism evidence="2 3">
    <name type="scientific">Lithospermum erythrorhizon</name>
    <name type="common">Purple gromwell</name>
    <name type="synonym">Lithospermum officinale var. erythrorhizon</name>
    <dbReference type="NCBI Taxonomy" id="34254"/>
    <lineage>
        <taxon>Eukaryota</taxon>
        <taxon>Viridiplantae</taxon>
        <taxon>Streptophyta</taxon>
        <taxon>Embryophyta</taxon>
        <taxon>Tracheophyta</taxon>
        <taxon>Spermatophyta</taxon>
        <taxon>Magnoliopsida</taxon>
        <taxon>eudicotyledons</taxon>
        <taxon>Gunneridae</taxon>
        <taxon>Pentapetalae</taxon>
        <taxon>asterids</taxon>
        <taxon>lamiids</taxon>
        <taxon>Boraginales</taxon>
        <taxon>Boraginaceae</taxon>
        <taxon>Boraginoideae</taxon>
        <taxon>Lithospermeae</taxon>
        <taxon>Lithospermum</taxon>
    </lineage>
</organism>
<evidence type="ECO:0000256" key="1">
    <source>
        <dbReference type="SAM" id="MobiDB-lite"/>
    </source>
</evidence>
<evidence type="ECO:0000313" key="2">
    <source>
        <dbReference type="EMBL" id="GAA0145097.1"/>
    </source>
</evidence>
<sequence length="189" mass="21843">MCSIFQCIEKHQKKSKESATISFSLSLELKDITVRIVHPGGREELYRYAIPASYVMRKYPGMFITTPEVFKRPHRSVLSAEDELSPGNKYYLISPFNIRRLTRKYLQRKKQTLPKIKEASSGSEEVADSNEDFSTDSVGSAKNFYYSKCSLETPKAEKKKRPFVPPIQKPRVWKEDWEPSLNSIEEISP</sequence>
<evidence type="ECO:0000313" key="3">
    <source>
        <dbReference type="Proteomes" id="UP001454036"/>
    </source>
</evidence>
<gene>
    <name evidence="2" type="ORF">LIER_05363</name>
</gene>